<dbReference type="GeneID" id="5853518"/>
<protein>
    <submittedName>
        <fullName evidence="2">Uncharacterized protein</fullName>
    </submittedName>
</protein>
<dbReference type="PANTHER" id="PTHR31240">
    <property type="entry name" value="MATERNAL EFFECT EMBRYO ARREST 18"/>
    <property type="match status" value="1"/>
</dbReference>
<keyword evidence="3" id="KW-1185">Reference proteome</keyword>
<dbReference type="InParanoid" id="A8QAC0"/>
<dbReference type="Gene3D" id="3.40.50.10680">
    <property type="entry name" value="CofD-like domains"/>
    <property type="match status" value="1"/>
</dbReference>
<evidence type="ECO:0000313" key="2">
    <source>
        <dbReference type="EMBL" id="EDP41998.1"/>
    </source>
</evidence>
<gene>
    <name evidence="2" type="ORF">MGL_3679</name>
</gene>
<dbReference type="VEuPathDB" id="FungiDB:MGL_3679"/>
<dbReference type="AlphaFoldDB" id="A8QAC0"/>
<comment type="caution">
    <text evidence="2">The sequence shown here is derived from an EMBL/GenBank/DDBJ whole genome shotgun (WGS) entry which is preliminary data.</text>
</comment>
<dbReference type="EMBL" id="AAYY01000014">
    <property type="protein sequence ID" value="EDP41998.1"/>
    <property type="molecule type" value="Genomic_DNA"/>
</dbReference>
<evidence type="ECO:0000313" key="3">
    <source>
        <dbReference type="Proteomes" id="UP000008837"/>
    </source>
</evidence>
<reference evidence="2 3" key="1">
    <citation type="journal article" date="2007" name="Proc. Natl. Acad. Sci. U.S.A.">
        <title>Dandruff-associated Malassezia genomes reveal convergent and divergent virulence traits shared with plant and human fungal pathogens.</title>
        <authorList>
            <person name="Xu J."/>
            <person name="Saunders C.W."/>
            <person name="Hu P."/>
            <person name="Grant R.A."/>
            <person name="Boekhout T."/>
            <person name="Kuramae E.E."/>
            <person name="Kronstad J.W."/>
            <person name="Deangelis Y.M."/>
            <person name="Reeder N.L."/>
            <person name="Johnstone K.R."/>
            <person name="Leland M."/>
            <person name="Fieno A.M."/>
            <person name="Begley W.M."/>
            <person name="Sun Y."/>
            <person name="Lacey M.P."/>
            <person name="Chaudhary T."/>
            <person name="Keough T."/>
            <person name="Chu L."/>
            <person name="Sears R."/>
            <person name="Yuan B."/>
            <person name="Dawson T.L.Jr."/>
        </authorList>
    </citation>
    <scope>NUCLEOTIDE SEQUENCE [LARGE SCALE GENOMIC DNA]</scope>
    <source>
        <strain evidence="3">ATCC MYA-4612 / CBS 7966</strain>
    </source>
</reference>
<dbReference type="SUPFAM" id="SSF142338">
    <property type="entry name" value="CofD-like"/>
    <property type="match status" value="1"/>
</dbReference>
<dbReference type="KEGG" id="mgl:MGL_3679"/>
<name>A8QAC0_MALGO</name>
<feature type="region of interest" description="Disordered" evidence="1">
    <location>
        <begin position="172"/>
        <end position="195"/>
    </location>
</feature>
<evidence type="ECO:0000256" key="1">
    <source>
        <dbReference type="SAM" id="MobiDB-lite"/>
    </source>
</evidence>
<dbReference type="STRING" id="425265.A8QAC0"/>
<proteinExistence type="predicted"/>
<accession>A8QAC0</accession>
<organism evidence="2 3">
    <name type="scientific">Malassezia globosa (strain ATCC MYA-4612 / CBS 7966)</name>
    <name type="common">Dandruff-associated fungus</name>
    <dbReference type="NCBI Taxonomy" id="425265"/>
    <lineage>
        <taxon>Eukaryota</taxon>
        <taxon>Fungi</taxon>
        <taxon>Dikarya</taxon>
        <taxon>Basidiomycota</taxon>
        <taxon>Ustilaginomycotina</taxon>
        <taxon>Malasseziomycetes</taxon>
        <taxon>Malasseziales</taxon>
        <taxon>Malasseziaceae</taxon>
        <taxon>Malassezia</taxon>
    </lineage>
</organism>
<dbReference type="RefSeq" id="XP_001729212.1">
    <property type="nucleotide sequence ID" value="XM_001729160.1"/>
</dbReference>
<dbReference type="Proteomes" id="UP000008837">
    <property type="component" value="Unassembled WGS sequence"/>
</dbReference>
<dbReference type="PANTHER" id="PTHR31240:SF0">
    <property type="entry name" value="MATERNAL EFFECT EMBRYO ARREST 18"/>
    <property type="match status" value="1"/>
</dbReference>
<feature type="compositionally biased region" description="Basic residues" evidence="1">
    <location>
        <begin position="182"/>
        <end position="194"/>
    </location>
</feature>
<dbReference type="InterPro" id="IPR038136">
    <property type="entry name" value="CofD-like_dom_sf"/>
</dbReference>
<dbReference type="OrthoDB" id="10267139at2759"/>
<feature type="region of interest" description="Disordered" evidence="1">
    <location>
        <begin position="233"/>
        <end position="253"/>
    </location>
</feature>
<sequence length="323" mass="36330">MGGPSIGDIRSRLVRLAAFAMTQKDRTSQLGYADSREAVFHLMSHRLPLHGSHKEVKQEWMEIIEGKHRLWRGIDPDKRECIRGFLVLFQSEVLHRAHRNFNFRGGCIGNFFLASMQRFFRSIQSAIFMFAAVSEIPFVLSSCDVLPAVNTNKTTTIAADLKDGSLLVGQCEISHPSDEGTRHRRLSSHSRSMNRRVSELQDSVFGFGPQSMTQNQLDQLRLGSQMESHSAARAGSSALSIDDSDHSEEDQVLDDDPREITELTESSGNIEYVAKEDAPPLPSPIDRTFYSRLQAGVFYVNVCNSFFLPRRFLQGMFLTAVLS</sequence>